<gene>
    <name evidence="1" type="primary">ORF19967</name>
</gene>
<proteinExistence type="predicted"/>
<protein>
    <submittedName>
        <fullName evidence="1">Uncharacterized protein</fullName>
    </submittedName>
</protein>
<name>A0A0B6YAX6_9EUPU</name>
<evidence type="ECO:0000313" key="1">
    <source>
        <dbReference type="EMBL" id="CEK53344.1"/>
    </source>
</evidence>
<accession>A0A0B6YAX6</accession>
<reference evidence="1" key="1">
    <citation type="submission" date="2014-12" db="EMBL/GenBank/DDBJ databases">
        <title>Insight into the proteome of Arion vulgaris.</title>
        <authorList>
            <person name="Aradska J."/>
            <person name="Bulat T."/>
            <person name="Smidak R."/>
            <person name="Sarate P."/>
            <person name="Gangsoo J."/>
            <person name="Sialana F."/>
            <person name="Bilban M."/>
            <person name="Lubec G."/>
        </authorList>
    </citation>
    <scope>NUCLEOTIDE SEQUENCE</scope>
    <source>
        <tissue evidence="1">Skin</tissue>
    </source>
</reference>
<organism evidence="1">
    <name type="scientific">Arion vulgaris</name>
    <dbReference type="NCBI Taxonomy" id="1028688"/>
    <lineage>
        <taxon>Eukaryota</taxon>
        <taxon>Metazoa</taxon>
        <taxon>Spiralia</taxon>
        <taxon>Lophotrochozoa</taxon>
        <taxon>Mollusca</taxon>
        <taxon>Gastropoda</taxon>
        <taxon>Heterobranchia</taxon>
        <taxon>Euthyneura</taxon>
        <taxon>Panpulmonata</taxon>
        <taxon>Eupulmonata</taxon>
        <taxon>Stylommatophora</taxon>
        <taxon>Helicina</taxon>
        <taxon>Arionoidea</taxon>
        <taxon>Arionidae</taxon>
        <taxon>Arion</taxon>
    </lineage>
</organism>
<sequence>MCRFDLKPLQVLYSLVFKDILAECTREESVAEDIFNDHLLALEKCPMYLEITMDSRLTWKIQIDKAGKK</sequence>
<dbReference type="AlphaFoldDB" id="A0A0B6YAX6"/>
<dbReference type="EMBL" id="HACG01006479">
    <property type="protein sequence ID" value="CEK53344.1"/>
    <property type="molecule type" value="Transcribed_RNA"/>
</dbReference>